<evidence type="ECO:0000313" key="2">
    <source>
        <dbReference type="EMBL" id="KAF2671291.1"/>
    </source>
</evidence>
<evidence type="ECO:0000256" key="1">
    <source>
        <dbReference type="SAM" id="SignalP"/>
    </source>
</evidence>
<keyword evidence="1" id="KW-0732">Signal</keyword>
<feature type="chain" id="PRO_5025603644" description="Secreted protein" evidence="1">
    <location>
        <begin position="29"/>
        <end position="99"/>
    </location>
</feature>
<name>A0A6A6UIA5_9PEZI</name>
<sequence length="99" mass="11756">MLRQHSIFWFSFRPVSLLVRLLLWPVLGTLIPRNQHKEHKACASNAVDMERQEMLIDTKFLSTQHNSNRNSEIKQRKIDGAVHWRHAFLQPWTALQQQV</sequence>
<gene>
    <name evidence="2" type="ORF">BT63DRAFT_423501</name>
</gene>
<accession>A0A6A6UIA5</accession>
<proteinExistence type="predicted"/>
<evidence type="ECO:0000313" key="3">
    <source>
        <dbReference type="Proteomes" id="UP000799302"/>
    </source>
</evidence>
<protein>
    <recommendedName>
        <fullName evidence="4">Secreted protein</fullName>
    </recommendedName>
</protein>
<dbReference type="EMBL" id="MU004233">
    <property type="protein sequence ID" value="KAF2671291.1"/>
    <property type="molecule type" value="Genomic_DNA"/>
</dbReference>
<dbReference type="AlphaFoldDB" id="A0A6A6UIA5"/>
<reference evidence="2" key="1">
    <citation type="journal article" date="2020" name="Stud. Mycol.">
        <title>101 Dothideomycetes genomes: a test case for predicting lifestyles and emergence of pathogens.</title>
        <authorList>
            <person name="Haridas S."/>
            <person name="Albert R."/>
            <person name="Binder M."/>
            <person name="Bloem J."/>
            <person name="Labutti K."/>
            <person name="Salamov A."/>
            <person name="Andreopoulos B."/>
            <person name="Baker S."/>
            <person name="Barry K."/>
            <person name="Bills G."/>
            <person name="Bluhm B."/>
            <person name="Cannon C."/>
            <person name="Castanera R."/>
            <person name="Culley D."/>
            <person name="Daum C."/>
            <person name="Ezra D."/>
            <person name="Gonzalez J."/>
            <person name="Henrissat B."/>
            <person name="Kuo A."/>
            <person name="Liang C."/>
            <person name="Lipzen A."/>
            <person name="Lutzoni F."/>
            <person name="Magnuson J."/>
            <person name="Mondo S."/>
            <person name="Nolan M."/>
            <person name="Ohm R."/>
            <person name="Pangilinan J."/>
            <person name="Park H.-J."/>
            <person name="Ramirez L."/>
            <person name="Alfaro M."/>
            <person name="Sun H."/>
            <person name="Tritt A."/>
            <person name="Yoshinaga Y."/>
            <person name="Zwiers L.-H."/>
            <person name="Turgeon B."/>
            <person name="Goodwin S."/>
            <person name="Spatafora J."/>
            <person name="Crous P."/>
            <person name="Grigoriev I."/>
        </authorList>
    </citation>
    <scope>NUCLEOTIDE SEQUENCE</scope>
    <source>
        <strain evidence="2">CBS 115976</strain>
    </source>
</reference>
<dbReference type="Proteomes" id="UP000799302">
    <property type="component" value="Unassembled WGS sequence"/>
</dbReference>
<evidence type="ECO:0008006" key="4">
    <source>
        <dbReference type="Google" id="ProtNLM"/>
    </source>
</evidence>
<feature type="signal peptide" evidence="1">
    <location>
        <begin position="1"/>
        <end position="28"/>
    </location>
</feature>
<organism evidence="2 3">
    <name type="scientific">Microthyrium microscopicum</name>
    <dbReference type="NCBI Taxonomy" id="703497"/>
    <lineage>
        <taxon>Eukaryota</taxon>
        <taxon>Fungi</taxon>
        <taxon>Dikarya</taxon>
        <taxon>Ascomycota</taxon>
        <taxon>Pezizomycotina</taxon>
        <taxon>Dothideomycetes</taxon>
        <taxon>Dothideomycetes incertae sedis</taxon>
        <taxon>Microthyriales</taxon>
        <taxon>Microthyriaceae</taxon>
        <taxon>Microthyrium</taxon>
    </lineage>
</organism>
<keyword evidence="3" id="KW-1185">Reference proteome</keyword>